<evidence type="ECO:0000256" key="4">
    <source>
        <dbReference type="ARBA" id="ARBA00022475"/>
    </source>
</evidence>
<keyword evidence="13" id="KW-0325">Glycoprotein</keyword>
<evidence type="ECO:0000256" key="12">
    <source>
        <dbReference type="ARBA" id="ARBA00023157"/>
    </source>
</evidence>
<evidence type="ECO:0000256" key="16">
    <source>
        <dbReference type="SAM" id="Phobius"/>
    </source>
</evidence>
<proteinExistence type="inferred from homology"/>
<evidence type="ECO:0000256" key="15">
    <source>
        <dbReference type="ARBA" id="ARBA00082570"/>
    </source>
</evidence>
<feature type="domain" description="Ig-like" evidence="17">
    <location>
        <begin position="47"/>
        <end position="143"/>
    </location>
</feature>
<dbReference type="GO" id="GO:0005886">
    <property type="term" value="C:plasma membrane"/>
    <property type="evidence" value="ECO:0007669"/>
    <property type="project" value="UniProtKB-SubCell"/>
</dbReference>
<evidence type="ECO:0000313" key="19">
    <source>
        <dbReference type="Proteomes" id="UP000265200"/>
    </source>
</evidence>
<dbReference type="InterPro" id="IPR007110">
    <property type="entry name" value="Ig-like_dom"/>
</dbReference>
<evidence type="ECO:0000256" key="2">
    <source>
        <dbReference type="ARBA" id="ARBA00004536"/>
    </source>
</evidence>
<dbReference type="PROSITE" id="PS50835">
    <property type="entry name" value="IG_LIKE"/>
    <property type="match status" value="6"/>
</dbReference>
<reference evidence="18" key="3">
    <citation type="submission" date="2025-08" db="UniProtKB">
        <authorList>
            <consortium name="Ensembl"/>
        </authorList>
    </citation>
    <scope>IDENTIFICATION</scope>
    <source>
        <strain evidence="18">HSOK</strain>
    </source>
</reference>
<dbReference type="Pfam" id="PF07686">
    <property type="entry name" value="V-set"/>
    <property type="match status" value="1"/>
</dbReference>
<dbReference type="Pfam" id="PF13927">
    <property type="entry name" value="Ig_3"/>
    <property type="match status" value="1"/>
</dbReference>
<dbReference type="Ensembl" id="ENSORLT00015022098.1">
    <property type="protein sequence ID" value="ENSORLP00015031226.1"/>
    <property type="gene ID" value="ENSORLG00015015382.1"/>
</dbReference>
<name>A0A3P9JGV9_ORYLA</name>
<dbReference type="Gene3D" id="2.60.40.10">
    <property type="entry name" value="Immunoglobulins"/>
    <property type="match status" value="8"/>
</dbReference>
<keyword evidence="12" id="KW-1015">Disulfide bond</keyword>
<evidence type="ECO:0000256" key="14">
    <source>
        <dbReference type="ARBA" id="ARBA00023319"/>
    </source>
</evidence>
<evidence type="ECO:0000256" key="13">
    <source>
        <dbReference type="ARBA" id="ARBA00023180"/>
    </source>
</evidence>
<feature type="transmembrane region" description="Helical" evidence="16">
    <location>
        <begin position="12"/>
        <end position="31"/>
    </location>
</feature>
<keyword evidence="9" id="KW-0965">Cell junction</keyword>
<evidence type="ECO:0000313" key="18">
    <source>
        <dbReference type="Ensembl" id="ENSORLP00015031226.1"/>
    </source>
</evidence>
<keyword evidence="4" id="KW-1003">Cell membrane</keyword>
<evidence type="ECO:0000259" key="17">
    <source>
        <dbReference type="PROSITE" id="PS50835"/>
    </source>
</evidence>
<dbReference type="InterPro" id="IPR013106">
    <property type="entry name" value="Ig_V-set"/>
</dbReference>
<comment type="subcellular location">
    <subcellularLocation>
        <location evidence="2">Cell junction</location>
        <location evidence="2">Adherens junction</location>
    </subcellularLocation>
    <subcellularLocation>
        <location evidence="1">Cell membrane</location>
        <topology evidence="1">Single-pass membrane protein</topology>
    </subcellularLocation>
</comment>
<evidence type="ECO:0000256" key="5">
    <source>
        <dbReference type="ARBA" id="ARBA00022692"/>
    </source>
</evidence>
<sequence length="1208" mass="133699">MEEKPAQRARLPLNGLGVSTFVLILCGLTGVSSNQVVVQRNVNAVLGKNITLSCIIEVGSNLSLTQSSWERNLPSGTITLAVFNPVFGTSYSPDYGKRISFVSPSQRDATITLEGVGFADVGSYTCKVATFPLGNTQASTFVNVLVEPKVYVSAGSTPLLEGGDESLVAICIAERGRPEAEVSWESDLSGQSVTQTHDDANGTTSVQVSYMWRPQSYAQGKTLTCVVRHPALQTEFKIPYTLNVQFAPIVSVEGKDRSWYVGQKNVKFTCDAKANPPTQRFTWIRLDGPMPEGVEISNNILAFIRPLKRNDSAIYRCEVMNKIGLRGEDVKFWVQGSGEEPSLEISENVTAVLGEDVYLSCRYLGESQIQSAEWKRQTSKSVFERLAGFSNDSSSYPESVTNLTVQVKVSSVEAEGEYICEFKSEDEFFSRSVFVTVLGRPDVQILVREDVINNTSYQSVTCFADGGRPPPQISWVVGSLLPSGYPFTVSVRESRPSNGLLNLSSVLRFPTHLQDEDNVTCVIQHPTLPHPKLATVRVKTYTRPNVTIKAEMVQQRGSYFWVVSCISSGGRPDTDISLALNATVGLQAEKDSHLDVQRLSVHLPAAEYDGRSLTCMFSHPKFSHPEERITTLPTFYLHKVETDSSSFQDAEYLELQEGETDVISLQITSNVPRYSVICTKNNGPLPEDVELIGQNLTFLAGVKPLHAGLYECHFSYLHLNAVLRFNVTVKPLPLQAVPPTISVGLRSEDGRWVMECVAAEAVPAANVSWLVSQSVSEEFWFNSSSYNGSHTVRGVLLVPFCSPWELTAKCVIHHPAFELPENRSITLPLCARPNITINTSTEWKDGRKYTKVCCSVISVASAADIRWLAEDNNNISNVMQTELLSEGVISAWSSVDLPSSLLSGQNITCAVKHPSLETPAERTIHIPEHKPPLLSVTVMRQQDTPLWQAVCDCEGECFRTNLHWVLPKRARPETPPLAEFEDNGIKATLTYQFPLALHEGQNLTCMYQFDHRISENRTVQIPKYYITSVKILNHSSLLSGRHSDQRVVFGLRVQKNHLNQRILLGVEGNVPEYSLHCQRRDGSTVEVDESAMTLQDEGLYSCRASFYHHTASMTIQVEVTDEDEQFMQIMVICISSVTAVLLILGVVLLVFCKKDKTTKYKEQESVSALTSLMQEPGSSEVKKPGAAEDKGIAQLDNYSIVLDVKSAL</sequence>
<dbReference type="Pfam" id="PF08205">
    <property type="entry name" value="C2-set_2"/>
    <property type="match status" value="2"/>
</dbReference>
<dbReference type="PANTHER" id="PTHR23277">
    <property type="entry name" value="NECTIN-RELATED"/>
    <property type="match status" value="1"/>
</dbReference>
<dbReference type="InterPro" id="IPR013783">
    <property type="entry name" value="Ig-like_fold"/>
</dbReference>
<protein>
    <recommendedName>
        <fullName evidence="15">Nectin cell adhesion molecule 3</fullName>
    </recommendedName>
</protein>
<dbReference type="SMART" id="SM00407">
    <property type="entry name" value="IGc1"/>
    <property type="match status" value="1"/>
</dbReference>
<dbReference type="InterPro" id="IPR013162">
    <property type="entry name" value="CD80_C2-set"/>
</dbReference>
<dbReference type="SUPFAM" id="SSF48726">
    <property type="entry name" value="Immunoglobulin"/>
    <property type="match status" value="8"/>
</dbReference>
<evidence type="ECO:0000256" key="6">
    <source>
        <dbReference type="ARBA" id="ARBA00022729"/>
    </source>
</evidence>
<keyword evidence="10 16" id="KW-1133">Transmembrane helix</keyword>
<keyword evidence="8" id="KW-0130">Cell adhesion</keyword>
<dbReference type="Proteomes" id="UP000265200">
    <property type="component" value="Chromosome 13"/>
</dbReference>
<evidence type="ECO:0000256" key="3">
    <source>
        <dbReference type="ARBA" id="ARBA00007810"/>
    </source>
</evidence>
<feature type="domain" description="Ig-like" evidence="17">
    <location>
        <begin position="441"/>
        <end position="537"/>
    </location>
</feature>
<dbReference type="InterPro" id="IPR051427">
    <property type="entry name" value="Nectin/Nectin-like"/>
</dbReference>
<dbReference type="AlphaFoldDB" id="A0A3P9JGV9"/>
<evidence type="ECO:0000256" key="9">
    <source>
        <dbReference type="ARBA" id="ARBA00022949"/>
    </source>
</evidence>
<comment type="similarity">
    <text evidence="3">Belongs to the nectin family.</text>
</comment>
<dbReference type="SMART" id="SM00406">
    <property type="entry name" value="IGv"/>
    <property type="match status" value="2"/>
</dbReference>
<organism evidence="18 19">
    <name type="scientific">Oryzias latipes</name>
    <name type="common">Japanese rice fish</name>
    <name type="synonym">Japanese killifish</name>
    <dbReference type="NCBI Taxonomy" id="8090"/>
    <lineage>
        <taxon>Eukaryota</taxon>
        <taxon>Metazoa</taxon>
        <taxon>Chordata</taxon>
        <taxon>Craniata</taxon>
        <taxon>Vertebrata</taxon>
        <taxon>Euteleostomi</taxon>
        <taxon>Actinopterygii</taxon>
        <taxon>Neopterygii</taxon>
        <taxon>Teleostei</taxon>
        <taxon>Neoteleostei</taxon>
        <taxon>Acanthomorphata</taxon>
        <taxon>Ovalentaria</taxon>
        <taxon>Atherinomorphae</taxon>
        <taxon>Beloniformes</taxon>
        <taxon>Adrianichthyidae</taxon>
        <taxon>Oryziinae</taxon>
        <taxon>Oryzias</taxon>
    </lineage>
</organism>
<reference evidence="18 19" key="2">
    <citation type="submission" date="2017-04" db="EMBL/GenBank/DDBJ databases">
        <title>CpG methylation of centromeres and impact of large insertions on vertebrate speciation.</title>
        <authorList>
            <person name="Ichikawa K."/>
            <person name="Yoshimura J."/>
            <person name="Morishita S."/>
        </authorList>
    </citation>
    <scope>NUCLEOTIDE SEQUENCE</scope>
    <source>
        <strain evidence="18 19">HSOK</strain>
    </source>
</reference>
<feature type="domain" description="Ig-like" evidence="17">
    <location>
        <begin position="148"/>
        <end position="239"/>
    </location>
</feature>
<feature type="domain" description="Ig-like" evidence="17">
    <location>
        <begin position="341"/>
        <end position="436"/>
    </location>
</feature>
<reference key="1">
    <citation type="journal article" date="2007" name="Nature">
        <title>The medaka draft genome and insights into vertebrate genome evolution.</title>
        <authorList>
            <person name="Kasahara M."/>
            <person name="Naruse K."/>
            <person name="Sasaki S."/>
            <person name="Nakatani Y."/>
            <person name="Qu W."/>
            <person name="Ahsan B."/>
            <person name="Yamada T."/>
            <person name="Nagayasu Y."/>
            <person name="Doi K."/>
            <person name="Kasai Y."/>
            <person name="Jindo T."/>
            <person name="Kobayashi D."/>
            <person name="Shimada A."/>
            <person name="Toyoda A."/>
            <person name="Kuroki Y."/>
            <person name="Fujiyama A."/>
            <person name="Sasaki T."/>
            <person name="Shimizu A."/>
            <person name="Asakawa S."/>
            <person name="Shimizu N."/>
            <person name="Hashimoto S."/>
            <person name="Yang J."/>
            <person name="Lee Y."/>
            <person name="Matsushima K."/>
            <person name="Sugano S."/>
            <person name="Sakaizumi M."/>
            <person name="Narita T."/>
            <person name="Ohishi K."/>
            <person name="Haga S."/>
            <person name="Ohta F."/>
            <person name="Nomoto H."/>
            <person name="Nogata K."/>
            <person name="Morishita T."/>
            <person name="Endo T."/>
            <person name="Shin-I T."/>
            <person name="Takeda H."/>
            <person name="Morishita S."/>
            <person name="Kohara Y."/>
        </authorList>
    </citation>
    <scope>NUCLEOTIDE SEQUENCE [LARGE SCALE GENOMIC DNA]</scope>
    <source>
        <strain>Hd-rR</strain>
    </source>
</reference>
<feature type="domain" description="Ig-like" evidence="17">
    <location>
        <begin position="833"/>
        <end position="925"/>
    </location>
</feature>
<feature type="transmembrane region" description="Helical" evidence="16">
    <location>
        <begin position="1126"/>
        <end position="1151"/>
    </location>
</feature>
<dbReference type="SMART" id="SM00409">
    <property type="entry name" value="IG"/>
    <property type="match status" value="4"/>
</dbReference>
<evidence type="ECO:0000256" key="8">
    <source>
        <dbReference type="ARBA" id="ARBA00022889"/>
    </source>
</evidence>
<dbReference type="GO" id="GO:0007155">
    <property type="term" value="P:cell adhesion"/>
    <property type="evidence" value="ECO:0007669"/>
    <property type="project" value="UniProtKB-KW"/>
</dbReference>
<dbReference type="InterPro" id="IPR036179">
    <property type="entry name" value="Ig-like_dom_sf"/>
</dbReference>
<keyword evidence="14" id="KW-0393">Immunoglobulin domain</keyword>
<dbReference type="GO" id="GO:0005912">
    <property type="term" value="C:adherens junction"/>
    <property type="evidence" value="ECO:0007669"/>
    <property type="project" value="UniProtKB-SubCell"/>
</dbReference>
<accession>A0A3P9JGV9</accession>
<dbReference type="SMART" id="SM00408">
    <property type="entry name" value="IGc2"/>
    <property type="match status" value="3"/>
</dbReference>
<dbReference type="PANTHER" id="PTHR23277:SF12">
    <property type="entry name" value="NECTIN-3"/>
    <property type="match status" value="1"/>
</dbReference>
<keyword evidence="5 16" id="KW-0812">Transmembrane</keyword>
<keyword evidence="7" id="KW-0677">Repeat</keyword>
<keyword evidence="6" id="KW-0732">Signal</keyword>
<dbReference type="InterPro" id="IPR003599">
    <property type="entry name" value="Ig_sub"/>
</dbReference>
<feature type="domain" description="Ig-like" evidence="17">
    <location>
        <begin position="248"/>
        <end position="321"/>
    </location>
</feature>
<evidence type="ECO:0000256" key="11">
    <source>
        <dbReference type="ARBA" id="ARBA00023136"/>
    </source>
</evidence>
<evidence type="ECO:0000256" key="10">
    <source>
        <dbReference type="ARBA" id="ARBA00022989"/>
    </source>
</evidence>
<dbReference type="InterPro" id="IPR003597">
    <property type="entry name" value="Ig_C1-set"/>
</dbReference>
<keyword evidence="11 16" id="KW-0472">Membrane</keyword>
<reference evidence="18" key="4">
    <citation type="submission" date="2025-09" db="UniProtKB">
        <authorList>
            <consortium name="Ensembl"/>
        </authorList>
    </citation>
    <scope>IDENTIFICATION</scope>
    <source>
        <strain evidence="18">HSOK</strain>
    </source>
</reference>
<evidence type="ECO:0000256" key="7">
    <source>
        <dbReference type="ARBA" id="ARBA00022737"/>
    </source>
</evidence>
<dbReference type="FunFam" id="2.60.40.10:FF:000298">
    <property type="entry name" value="Nectin cell adhesion molecule 3"/>
    <property type="match status" value="1"/>
</dbReference>
<evidence type="ECO:0000256" key="1">
    <source>
        <dbReference type="ARBA" id="ARBA00004162"/>
    </source>
</evidence>
<dbReference type="InterPro" id="IPR003598">
    <property type="entry name" value="Ig_sub2"/>
</dbReference>